<dbReference type="Proteomes" id="UP000254711">
    <property type="component" value="Unassembled WGS sequence"/>
</dbReference>
<dbReference type="SUPFAM" id="SSF55073">
    <property type="entry name" value="Nucleotide cyclase"/>
    <property type="match status" value="1"/>
</dbReference>
<feature type="transmembrane region" description="Helical" evidence="5">
    <location>
        <begin position="20"/>
        <end position="39"/>
    </location>
</feature>
<dbReference type="FunFam" id="3.30.70.270:FF:000001">
    <property type="entry name" value="Diguanylate cyclase domain protein"/>
    <property type="match status" value="1"/>
</dbReference>
<dbReference type="Pfam" id="PF00990">
    <property type="entry name" value="GGDEF"/>
    <property type="match status" value="1"/>
</dbReference>
<dbReference type="EC" id="2.7.7.65" evidence="2"/>
<organism evidence="7 8">
    <name type="scientific">Dyella solisilvae</name>
    <dbReference type="NCBI Taxonomy" id="1920168"/>
    <lineage>
        <taxon>Bacteria</taxon>
        <taxon>Pseudomonadati</taxon>
        <taxon>Pseudomonadota</taxon>
        <taxon>Gammaproteobacteria</taxon>
        <taxon>Lysobacterales</taxon>
        <taxon>Rhodanobacteraceae</taxon>
        <taxon>Dyella</taxon>
    </lineage>
</organism>
<accession>A0A370KAS7</accession>
<dbReference type="Gene3D" id="3.30.70.270">
    <property type="match status" value="1"/>
</dbReference>
<dbReference type="CDD" id="cd01949">
    <property type="entry name" value="GGDEF"/>
    <property type="match status" value="1"/>
</dbReference>
<evidence type="ECO:0000259" key="6">
    <source>
        <dbReference type="PROSITE" id="PS50887"/>
    </source>
</evidence>
<evidence type="ECO:0000256" key="3">
    <source>
        <dbReference type="ARBA" id="ARBA00034247"/>
    </source>
</evidence>
<dbReference type="InterPro" id="IPR000160">
    <property type="entry name" value="GGDEF_dom"/>
</dbReference>
<evidence type="ECO:0000313" key="8">
    <source>
        <dbReference type="Proteomes" id="UP000254711"/>
    </source>
</evidence>
<keyword evidence="8" id="KW-1185">Reference proteome</keyword>
<dbReference type="GO" id="GO:0052621">
    <property type="term" value="F:diguanylate cyclase activity"/>
    <property type="evidence" value="ECO:0007669"/>
    <property type="project" value="UniProtKB-EC"/>
</dbReference>
<dbReference type="NCBIfam" id="TIGR00254">
    <property type="entry name" value="GGDEF"/>
    <property type="match status" value="1"/>
</dbReference>
<sequence length="580" mass="63857">MNFNSSASESINRRFRHIVLTFYGVVLLLLLLIIAEQWIGYRDARQAQREFVVLQAALQTMSNISGERLPMLYHLALGGYTTELDAARQATDASLAELDVGLNDPSCQTCASLAAPMTSVKATIHDARHELDAIGRLPRAQRIAEDAMRGFDRLVSVIPKLASMADTSATGVVRENADVQNYLLAARLAALLREHAGKLGGQFVPALVEHRALTADETFGIGQTLGKIEQLRMLIGPSLQGTPYALRKDFAELNQGYLSEGIAYIEQLRALASRPGGADVSPLELAAHYTPHIGLIIRFRDHDLSLADDEIRHSLRWHLALLLGTSALALTLSILLELQLQRFRKKIVQPFVEARRLILAIASGDLSVAVPEHRYAGEVNDLFGSVGVLKNISEEKVELEQERDRLIGELQIMAETDPLTGLLNRRAFESRAKVLLSDQRGGDAYAAVIMLDIDRFKRVNDTYGHETGDRVLVQLANLCRETCRSEDVVGRLGGEEFAILLRVRRPEQARELAQRLQQGLRQQTVVAASGESFGFTASFGVASAPLTHPIDIADLLRAADDLLYQAKNNGRDRIEEGALA</sequence>
<feature type="domain" description="GGDEF" evidence="6">
    <location>
        <begin position="444"/>
        <end position="579"/>
    </location>
</feature>
<protein>
    <recommendedName>
        <fullName evidence="2">diguanylate cyclase</fullName>
        <ecNumber evidence="2">2.7.7.65</ecNumber>
    </recommendedName>
</protein>
<keyword evidence="4" id="KW-0175">Coiled coil</keyword>
<dbReference type="OrthoDB" id="9812260at2"/>
<reference evidence="7 8" key="1">
    <citation type="submission" date="2018-07" db="EMBL/GenBank/DDBJ databases">
        <title>Dyella solisilvae sp. nov., isolated from the pine and broad-leaved mixed forest soil.</title>
        <authorList>
            <person name="Gao Z."/>
            <person name="Qiu L."/>
        </authorList>
    </citation>
    <scope>NUCLEOTIDE SEQUENCE [LARGE SCALE GENOMIC DNA]</scope>
    <source>
        <strain evidence="7 8">DHG54</strain>
    </source>
</reference>
<comment type="catalytic activity">
    <reaction evidence="3">
        <text>2 GTP = 3',3'-c-di-GMP + 2 diphosphate</text>
        <dbReference type="Rhea" id="RHEA:24898"/>
        <dbReference type="ChEBI" id="CHEBI:33019"/>
        <dbReference type="ChEBI" id="CHEBI:37565"/>
        <dbReference type="ChEBI" id="CHEBI:58805"/>
        <dbReference type="EC" id="2.7.7.65"/>
    </reaction>
</comment>
<name>A0A370KAS7_9GAMM</name>
<evidence type="ECO:0000256" key="2">
    <source>
        <dbReference type="ARBA" id="ARBA00012528"/>
    </source>
</evidence>
<evidence type="ECO:0000256" key="5">
    <source>
        <dbReference type="SAM" id="Phobius"/>
    </source>
</evidence>
<keyword evidence="5" id="KW-1133">Transmembrane helix</keyword>
<dbReference type="SMART" id="SM00267">
    <property type="entry name" value="GGDEF"/>
    <property type="match status" value="1"/>
</dbReference>
<dbReference type="InterPro" id="IPR043128">
    <property type="entry name" value="Rev_trsase/Diguanyl_cyclase"/>
</dbReference>
<dbReference type="PANTHER" id="PTHR45138:SF9">
    <property type="entry name" value="DIGUANYLATE CYCLASE DGCM-RELATED"/>
    <property type="match status" value="1"/>
</dbReference>
<proteinExistence type="predicted"/>
<keyword evidence="5" id="KW-0472">Membrane</keyword>
<dbReference type="PANTHER" id="PTHR45138">
    <property type="entry name" value="REGULATORY COMPONENTS OF SENSORY TRANSDUCTION SYSTEM"/>
    <property type="match status" value="1"/>
</dbReference>
<dbReference type="PROSITE" id="PS50887">
    <property type="entry name" value="GGDEF"/>
    <property type="match status" value="1"/>
</dbReference>
<keyword evidence="5" id="KW-0812">Transmembrane</keyword>
<dbReference type="InterPro" id="IPR050469">
    <property type="entry name" value="Diguanylate_Cyclase"/>
</dbReference>
<dbReference type="EMBL" id="QQSY01000001">
    <property type="protein sequence ID" value="RDI99557.1"/>
    <property type="molecule type" value="Genomic_DNA"/>
</dbReference>
<evidence type="ECO:0000256" key="1">
    <source>
        <dbReference type="ARBA" id="ARBA00001946"/>
    </source>
</evidence>
<evidence type="ECO:0000313" key="7">
    <source>
        <dbReference type="EMBL" id="RDI99557.1"/>
    </source>
</evidence>
<gene>
    <name evidence="7" type="ORF">DVT68_01510</name>
</gene>
<comment type="caution">
    <text evidence="7">The sequence shown here is derived from an EMBL/GenBank/DDBJ whole genome shotgun (WGS) entry which is preliminary data.</text>
</comment>
<comment type="cofactor">
    <cofactor evidence="1">
        <name>Mg(2+)</name>
        <dbReference type="ChEBI" id="CHEBI:18420"/>
    </cofactor>
</comment>
<evidence type="ECO:0000256" key="4">
    <source>
        <dbReference type="SAM" id="Coils"/>
    </source>
</evidence>
<feature type="coiled-coil region" evidence="4">
    <location>
        <begin position="389"/>
        <end position="416"/>
    </location>
</feature>
<dbReference type="InterPro" id="IPR029787">
    <property type="entry name" value="Nucleotide_cyclase"/>
</dbReference>
<dbReference type="AlphaFoldDB" id="A0A370KAS7"/>
<dbReference type="RefSeq" id="WP_114823299.1">
    <property type="nucleotide sequence ID" value="NZ_QQSY01000001.1"/>
</dbReference>